<protein>
    <submittedName>
        <fullName evidence="1">Uncharacterized protein</fullName>
    </submittedName>
</protein>
<accession>A0A9P5TKN4</accession>
<evidence type="ECO:0000313" key="2">
    <source>
        <dbReference type="Proteomes" id="UP000724874"/>
    </source>
</evidence>
<name>A0A9P5TKN4_GYMJU</name>
<dbReference type="EMBL" id="JADNYJ010000065">
    <property type="protein sequence ID" value="KAF8894188.1"/>
    <property type="molecule type" value="Genomic_DNA"/>
</dbReference>
<proteinExistence type="predicted"/>
<organism evidence="1 2">
    <name type="scientific">Gymnopilus junonius</name>
    <name type="common">Spectacular rustgill mushroom</name>
    <name type="synonym">Gymnopilus spectabilis subsp. junonius</name>
    <dbReference type="NCBI Taxonomy" id="109634"/>
    <lineage>
        <taxon>Eukaryota</taxon>
        <taxon>Fungi</taxon>
        <taxon>Dikarya</taxon>
        <taxon>Basidiomycota</taxon>
        <taxon>Agaricomycotina</taxon>
        <taxon>Agaricomycetes</taxon>
        <taxon>Agaricomycetidae</taxon>
        <taxon>Agaricales</taxon>
        <taxon>Agaricineae</taxon>
        <taxon>Hymenogastraceae</taxon>
        <taxon>Gymnopilus</taxon>
    </lineage>
</organism>
<evidence type="ECO:0000313" key="1">
    <source>
        <dbReference type="EMBL" id="KAF8894188.1"/>
    </source>
</evidence>
<sequence>MELVKEVLEGSLCFLNLGMQGLKLFTGVTARNIDQALIEVGHNWWGRLFCLGPGKLELRDLSVTLSEEPDLTVTPAAMVQPDRFEDMNALEEFKEFCYKACNIKEKILDIPMIFWIVLGKNLERAVVGELDFETDSGIEKKMSTEKCPMPRSTKSSEEIFLLFNIKGVAKQILFTQ</sequence>
<comment type="caution">
    <text evidence="1">The sequence shown here is derived from an EMBL/GenBank/DDBJ whole genome shotgun (WGS) entry which is preliminary data.</text>
</comment>
<dbReference type="Proteomes" id="UP000724874">
    <property type="component" value="Unassembled WGS sequence"/>
</dbReference>
<reference evidence="1" key="1">
    <citation type="submission" date="2020-11" db="EMBL/GenBank/DDBJ databases">
        <authorList>
            <consortium name="DOE Joint Genome Institute"/>
            <person name="Ahrendt S."/>
            <person name="Riley R."/>
            <person name="Andreopoulos W."/>
            <person name="LaButti K."/>
            <person name="Pangilinan J."/>
            <person name="Ruiz-duenas F.J."/>
            <person name="Barrasa J.M."/>
            <person name="Sanchez-Garcia M."/>
            <person name="Camarero S."/>
            <person name="Miyauchi S."/>
            <person name="Serrano A."/>
            <person name="Linde D."/>
            <person name="Babiker R."/>
            <person name="Drula E."/>
            <person name="Ayuso-Fernandez I."/>
            <person name="Pacheco R."/>
            <person name="Padilla G."/>
            <person name="Ferreira P."/>
            <person name="Barriuso J."/>
            <person name="Kellner H."/>
            <person name="Castanera R."/>
            <person name="Alfaro M."/>
            <person name="Ramirez L."/>
            <person name="Pisabarro A.G."/>
            <person name="Kuo A."/>
            <person name="Tritt A."/>
            <person name="Lipzen A."/>
            <person name="He G."/>
            <person name="Yan M."/>
            <person name="Ng V."/>
            <person name="Cullen D."/>
            <person name="Martin F."/>
            <person name="Rosso M.-N."/>
            <person name="Henrissat B."/>
            <person name="Hibbett D."/>
            <person name="Martinez A.T."/>
            <person name="Grigoriev I.V."/>
        </authorList>
    </citation>
    <scope>NUCLEOTIDE SEQUENCE</scope>
    <source>
        <strain evidence="1">AH 44721</strain>
    </source>
</reference>
<dbReference type="AlphaFoldDB" id="A0A9P5TKN4"/>
<keyword evidence="2" id="KW-1185">Reference proteome</keyword>
<gene>
    <name evidence="1" type="ORF">CPB84DRAFT_1748519</name>
</gene>